<dbReference type="InterPro" id="IPR011009">
    <property type="entry name" value="Kinase-like_dom_sf"/>
</dbReference>
<dbReference type="PROSITE" id="PS50011">
    <property type="entry name" value="PROTEIN_KINASE_DOM"/>
    <property type="match status" value="1"/>
</dbReference>
<dbReference type="KEGG" id="tem:JW646_12440"/>
<feature type="compositionally biased region" description="Basic and acidic residues" evidence="1">
    <location>
        <begin position="325"/>
        <end position="335"/>
    </location>
</feature>
<dbReference type="SUPFAM" id="SSF56112">
    <property type="entry name" value="Protein kinase-like (PK-like)"/>
    <property type="match status" value="1"/>
</dbReference>
<keyword evidence="3" id="KW-0418">Kinase</keyword>
<dbReference type="PANTHER" id="PTHR44167:SF24">
    <property type="entry name" value="SERINE_THREONINE-PROTEIN KINASE CHK2"/>
    <property type="match status" value="1"/>
</dbReference>
<dbReference type="InterPro" id="IPR000719">
    <property type="entry name" value="Prot_kinase_dom"/>
</dbReference>
<name>A0AAX2ZCC3_9FIRM</name>
<dbReference type="GO" id="GO:0005524">
    <property type="term" value="F:ATP binding"/>
    <property type="evidence" value="ECO:0007669"/>
    <property type="project" value="InterPro"/>
</dbReference>
<evidence type="ECO:0000259" key="2">
    <source>
        <dbReference type="PROSITE" id="PS50011"/>
    </source>
</evidence>
<feature type="region of interest" description="Disordered" evidence="1">
    <location>
        <begin position="315"/>
        <end position="475"/>
    </location>
</feature>
<accession>A0AAX2ZCC3</accession>
<dbReference type="RefSeq" id="WP_228415344.1">
    <property type="nucleotide sequence ID" value="NZ_CP081135.1"/>
</dbReference>
<keyword evidence="3" id="KW-0808">Transferase</keyword>
<dbReference type="GO" id="GO:0005737">
    <property type="term" value="C:cytoplasm"/>
    <property type="evidence" value="ECO:0007669"/>
    <property type="project" value="TreeGrafter"/>
</dbReference>
<dbReference type="Proteomes" id="UP001198983">
    <property type="component" value="Chromosome"/>
</dbReference>
<evidence type="ECO:0000256" key="1">
    <source>
        <dbReference type="SAM" id="MobiDB-lite"/>
    </source>
</evidence>
<dbReference type="Gene3D" id="1.10.510.10">
    <property type="entry name" value="Transferase(Phosphotransferase) domain 1"/>
    <property type="match status" value="1"/>
</dbReference>
<gene>
    <name evidence="3" type="ORF">JW646_12440</name>
</gene>
<protein>
    <submittedName>
        <fullName evidence="3">Protein kinase</fullName>
    </submittedName>
</protein>
<feature type="compositionally biased region" description="Basic and acidic residues" evidence="1">
    <location>
        <begin position="435"/>
        <end position="451"/>
    </location>
</feature>
<sequence>MEDFRSKYTDIQLVEKDELAEVYVAINNETQQKVRLKVLRKESNHKRFIKDITEKINMLKDLKHENLIGINGIFSFVERNYIYYYIETEYFKGRSLWNKIVFSKLTYRQSLNIINQIAEGLKEFHHKSLSHENLDTENIFIDSQGVVKVDVLSYLEQKYDESGNLIDEEDFEAGKEEDIYSIGIILYTLITRDLDFTSRKLKKKIKDEEIFSIIYSAITDKADYMYENLNEFILDVSSYLESLPMDVEETLDEIDSDVEQENVEEESVQEESVQEYDSKLKKRRLIKKVCACAAVFLLLVIGVKGIELLNKNKKESAKTKPTTEVVKEEPVKEEPVEPEENTEVEAADVATDAADIQSNDEDKYQNDYYSDENTNNSNNVNNNYNNNHNNSSSNNNNNHNNNNTGNNTGGNGSGNGNNTVVPKPEENNGESSNPEEDKPNTGGEEKPKPDPNPEEGSGGENSGNESDLEINSGVE</sequence>
<organism evidence="3 4">
    <name type="scientific">Terrisporobacter hibernicus</name>
    <dbReference type="NCBI Taxonomy" id="2813371"/>
    <lineage>
        <taxon>Bacteria</taxon>
        <taxon>Bacillati</taxon>
        <taxon>Bacillota</taxon>
        <taxon>Clostridia</taxon>
        <taxon>Peptostreptococcales</taxon>
        <taxon>Peptostreptococcaceae</taxon>
        <taxon>Terrisporobacter</taxon>
    </lineage>
</organism>
<feature type="compositionally biased region" description="Acidic residues" evidence="1">
    <location>
        <begin position="336"/>
        <end position="346"/>
    </location>
</feature>
<keyword evidence="4" id="KW-1185">Reference proteome</keyword>
<dbReference type="GO" id="GO:0004674">
    <property type="term" value="F:protein serine/threonine kinase activity"/>
    <property type="evidence" value="ECO:0007669"/>
    <property type="project" value="TreeGrafter"/>
</dbReference>
<feature type="domain" description="Protein kinase" evidence="2">
    <location>
        <begin position="8"/>
        <end position="280"/>
    </location>
</feature>
<reference evidence="3 4" key="1">
    <citation type="journal article" date="2023" name="Int. J. Syst. Evol. Microbiol.">
        <title>Terrisporobacter hibernicus sp. nov., isolated from bovine faeces in Northern Ireland.</title>
        <authorList>
            <person name="Mitchell M."/>
            <person name="Nguyen S.V."/>
            <person name="Connor M."/>
            <person name="Fairley D.J."/>
            <person name="Donoghue O."/>
            <person name="Marshall H."/>
            <person name="Koolman L."/>
            <person name="McMullan G."/>
            <person name="Schaffer K.E."/>
            <person name="McGrath J.W."/>
            <person name="Fanning S."/>
        </authorList>
    </citation>
    <scope>NUCLEOTIDE SEQUENCE [LARGE SCALE GENOMIC DNA]</scope>
    <source>
        <strain evidence="3 4">MCA3</strain>
    </source>
</reference>
<dbReference type="Gene3D" id="3.30.200.20">
    <property type="entry name" value="Phosphorylase Kinase, domain 1"/>
    <property type="match status" value="1"/>
</dbReference>
<dbReference type="AlphaFoldDB" id="A0AAX2ZCC3"/>
<evidence type="ECO:0000313" key="3">
    <source>
        <dbReference type="EMBL" id="UEL46451.1"/>
    </source>
</evidence>
<dbReference type="PANTHER" id="PTHR44167">
    <property type="entry name" value="OVARIAN-SPECIFIC SERINE/THREONINE-PROTEIN KINASE LOK-RELATED"/>
    <property type="match status" value="1"/>
</dbReference>
<dbReference type="EMBL" id="CP081135">
    <property type="protein sequence ID" value="UEL46451.1"/>
    <property type="molecule type" value="Genomic_DNA"/>
</dbReference>
<feature type="compositionally biased region" description="Low complexity" evidence="1">
    <location>
        <begin position="373"/>
        <end position="406"/>
    </location>
</feature>
<evidence type="ECO:0000313" key="4">
    <source>
        <dbReference type="Proteomes" id="UP001198983"/>
    </source>
</evidence>
<dbReference type="SMART" id="SM00220">
    <property type="entry name" value="S_TKc"/>
    <property type="match status" value="1"/>
</dbReference>
<dbReference type="Pfam" id="PF00069">
    <property type="entry name" value="Pkinase"/>
    <property type="match status" value="1"/>
</dbReference>
<proteinExistence type="predicted"/>